<name>A0A5C9A1Z2_9GAMM</name>
<evidence type="ECO:0000313" key="3">
    <source>
        <dbReference type="Proteomes" id="UP000321039"/>
    </source>
</evidence>
<gene>
    <name evidence="2" type="ORF">FV139_10085</name>
</gene>
<protein>
    <submittedName>
        <fullName evidence="2">Glycosyltransferase family 2 protein</fullName>
    </submittedName>
</protein>
<reference evidence="2 3" key="1">
    <citation type="submission" date="2019-08" db="EMBL/GenBank/DDBJ databases">
        <title>Parahaliea maris sp. nov., isolated from the surface seawater.</title>
        <authorList>
            <person name="Liu Y."/>
        </authorList>
    </citation>
    <scope>NUCLEOTIDE SEQUENCE [LARGE SCALE GENOMIC DNA]</scope>
    <source>
        <strain evidence="2 3">HSLHS9</strain>
    </source>
</reference>
<evidence type="ECO:0000259" key="1">
    <source>
        <dbReference type="Pfam" id="PF00535"/>
    </source>
</evidence>
<accession>A0A5C9A1Z2</accession>
<dbReference type="EMBL" id="VRZA01000003">
    <property type="protein sequence ID" value="TXS93962.1"/>
    <property type="molecule type" value="Genomic_DNA"/>
</dbReference>
<sequence>MIAPLRRALERRRLRSRRRQASEQRHADLHRLALSDRSIGIGNTEPQEIVVSLTSYDRRIPFTYLCVESLLRQSLKPDRLVLWLSRKDFPDEKLPDPLLNQVERGLEIIFHDEDLGPYKKVIYALEQCPDSLLITVDDDTLYPPDLVESLYRAYLARPDTIHCHRGHRLRTDSTGRPLSYAEWGLGQGGHSPSPLVFPTGVGGVLYFPGALHPEVLNREQFMRLCPRADDIWLKAMSLMQGVPCAVVPDETHWKDRFLTIPGSQGESLKRENWDRRLGNDSKIAAVFEAYDLFHCVNGKS</sequence>
<organism evidence="2 3">
    <name type="scientific">Parahaliea maris</name>
    <dbReference type="NCBI Taxonomy" id="2716870"/>
    <lineage>
        <taxon>Bacteria</taxon>
        <taxon>Pseudomonadati</taxon>
        <taxon>Pseudomonadota</taxon>
        <taxon>Gammaproteobacteria</taxon>
        <taxon>Cellvibrionales</taxon>
        <taxon>Halieaceae</taxon>
        <taxon>Parahaliea</taxon>
    </lineage>
</organism>
<proteinExistence type="predicted"/>
<dbReference type="RefSeq" id="WP_148068304.1">
    <property type="nucleotide sequence ID" value="NZ_VRZA01000003.1"/>
</dbReference>
<keyword evidence="2" id="KW-0808">Transferase</keyword>
<dbReference type="InterPro" id="IPR001173">
    <property type="entry name" value="Glyco_trans_2-like"/>
</dbReference>
<dbReference type="Proteomes" id="UP000321039">
    <property type="component" value="Unassembled WGS sequence"/>
</dbReference>
<dbReference type="SUPFAM" id="SSF53448">
    <property type="entry name" value="Nucleotide-diphospho-sugar transferases"/>
    <property type="match status" value="1"/>
</dbReference>
<keyword evidence="3" id="KW-1185">Reference proteome</keyword>
<evidence type="ECO:0000313" key="2">
    <source>
        <dbReference type="EMBL" id="TXS93962.1"/>
    </source>
</evidence>
<dbReference type="AlphaFoldDB" id="A0A5C9A1Z2"/>
<dbReference type="CDD" id="cd00761">
    <property type="entry name" value="Glyco_tranf_GTA_type"/>
    <property type="match status" value="1"/>
</dbReference>
<comment type="caution">
    <text evidence="2">The sequence shown here is derived from an EMBL/GenBank/DDBJ whole genome shotgun (WGS) entry which is preliminary data.</text>
</comment>
<feature type="domain" description="Glycosyltransferase 2-like" evidence="1">
    <location>
        <begin position="58"/>
        <end position="168"/>
    </location>
</feature>
<dbReference type="Pfam" id="PF00535">
    <property type="entry name" value="Glycos_transf_2"/>
    <property type="match status" value="1"/>
</dbReference>
<dbReference type="InterPro" id="IPR029044">
    <property type="entry name" value="Nucleotide-diphossugar_trans"/>
</dbReference>
<dbReference type="GO" id="GO:0016740">
    <property type="term" value="F:transferase activity"/>
    <property type="evidence" value="ECO:0007669"/>
    <property type="project" value="UniProtKB-KW"/>
</dbReference>